<sequence>MRHLSLTTCLVLLSVSTASANDSTAAFGAGGLVFTQSEHIVMQTEDLSISQKKIRVANQFHNTSDQAITTRVAFPLPEAYLDADGSSFPYTEDTLPKDKNILNFSVLVDGKKQAFQSEDKKVVDQESGATGHKITHHWMQTFPAKKTISVVHEYTPGLGGGVGYGLQNEDSGLYCIDSELKRWIQKQLKAKYDTPTTTIKYILTTGANWKGPIGKFKLTIKKSHPHEKISFCGTGVKKIDASTFVMEKTNFTPTKDLNIIYFGKPYKLGD</sequence>
<gene>
    <name evidence="3" type="ORF">SAMN02745130_00675</name>
</gene>
<dbReference type="Gene3D" id="2.60.40.3680">
    <property type="match status" value="1"/>
</dbReference>
<feature type="domain" description="DUF4424" evidence="2">
    <location>
        <begin position="133"/>
        <end position="259"/>
    </location>
</feature>
<feature type="signal peptide" evidence="1">
    <location>
        <begin position="1"/>
        <end position="20"/>
    </location>
</feature>
<name>A0A1T4VYU7_9GAMM</name>
<evidence type="ECO:0000313" key="3">
    <source>
        <dbReference type="EMBL" id="SKA70163.1"/>
    </source>
</evidence>
<dbReference type="OrthoDB" id="7299818at2"/>
<keyword evidence="4" id="KW-1185">Reference proteome</keyword>
<dbReference type="InterPro" id="IPR025538">
    <property type="entry name" value="DUF4424"/>
</dbReference>
<dbReference type="RefSeq" id="WP_078921152.1">
    <property type="nucleotide sequence ID" value="NZ_FUYB01000002.1"/>
</dbReference>
<keyword evidence="1" id="KW-0732">Signal</keyword>
<dbReference type="Proteomes" id="UP000190460">
    <property type="component" value="Unassembled WGS sequence"/>
</dbReference>
<dbReference type="Pfam" id="PF14415">
    <property type="entry name" value="DUF4424"/>
    <property type="match status" value="2"/>
</dbReference>
<feature type="chain" id="PRO_5012572133" description="DUF4424 domain-containing protein" evidence="1">
    <location>
        <begin position="21"/>
        <end position="270"/>
    </location>
</feature>
<accession>A0A1T4VYU7</accession>
<protein>
    <recommendedName>
        <fullName evidence="2">DUF4424 domain-containing protein</fullName>
    </recommendedName>
</protein>
<dbReference type="STRING" id="92487.SAMN02745130_00675"/>
<proteinExistence type="predicted"/>
<dbReference type="AlphaFoldDB" id="A0A1T4VYU7"/>
<evidence type="ECO:0000256" key="1">
    <source>
        <dbReference type="SAM" id="SignalP"/>
    </source>
</evidence>
<evidence type="ECO:0000313" key="4">
    <source>
        <dbReference type="Proteomes" id="UP000190460"/>
    </source>
</evidence>
<evidence type="ECO:0000259" key="2">
    <source>
        <dbReference type="Pfam" id="PF14415"/>
    </source>
</evidence>
<dbReference type="EMBL" id="FUYB01000002">
    <property type="protein sequence ID" value="SKA70163.1"/>
    <property type="molecule type" value="Genomic_DNA"/>
</dbReference>
<organism evidence="3 4">
    <name type="scientific">Thiothrix eikelboomii</name>
    <dbReference type="NCBI Taxonomy" id="92487"/>
    <lineage>
        <taxon>Bacteria</taxon>
        <taxon>Pseudomonadati</taxon>
        <taxon>Pseudomonadota</taxon>
        <taxon>Gammaproteobacteria</taxon>
        <taxon>Thiotrichales</taxon>
        <taxon>Thiotrichaceae</taxon>
        <taxon>Thiothrix</taxon>
    </lineage>
</organism>
<reference evidence="3 4" key="1">
    <citation type="submission" date="2017-02" db="EMBL/GenBank/DDBJ databases">
        <authorList>
            <person name="Peterson S.W."/>
        </authorList>
    </citation>
    <scope>NUCLEOTIDE SEQUENCE [LARGE SCALE GENOMIC DNA]</scope>
    <source>
        <strain evidence="3 4">ATCC 49788</strain>
    </source>
</reference>
<feature type="domain" description="DUF4424" evidence="2">
    <location>
        <begin position="20"/>
        <end position="124"/>
    </location>
</feature>